<keyword evidence="13 18" id="KW-0472">Membrane</keyword>
<dbReference type="Gene3D" id="3.40.30.10">
    <property type="entry name" value="Glutaredoxin"/>
    <property type="match status" value="1"/>
</dbReference>
<dbReference type="Proteomes" id="UP000295611">
    <property type="component" value="Unassembled WGS sequence"/>
</dbReference>
<dbReference type="GO" id="GO:0009055">
    <property type="term" value="F:electron transfer activity"/>
    <property type="evidence" value="ECO:0007669"/>
    <property type="project" value="UniProtKB-UniRule"/>
</dbReference>
<dbReference type="InterPro" id="IPR035671">
    <property type="entry name" value="DsbD_gamma"/>
</dbReference>
<reference evidence="20 21" key="1">
    <citation type="submission" date="2019-03" db="EMBL/GenBank/DDBJ databases">
        <title>Genomic Encyclopedia of Type Strains, Phase III (KMG-III): the genomes of soil and plant-associated and newly described type strains.</title>
        <authorList>
            <person name="Whitman W."/>
        </authorList>
    </citation>
    <scope>NUCLEOTIDE SEQUENCE [LARGE SCALE GENOMIC DNA]</scope>
    <source>
        <strain evidence="20 21">CECT 8976</strain>
    </source>
</reference>
<dbReference type="AlphaFoldDB" id="A0A4R7BCX6"/>
<dbReference type="InterPro" id="IPR036929">
    <property type="entry name" value="DsbDN_sf"/>
</dbReference>
<dbReference type="HAMAP" id="MF_00399">
    <property type="entry name" value="DbsD"/>
    <property type="match status" value="1"/>
</dbReference>
<dbReference type="NCBIfam" id="NF001419">
    <property type="entry name" value="PRK00293.1"/>
    <property type="match status" value="1"/>
</dbReference>
<comment type="similarity">
    <text evidence="2 18">Belongs to the thioredoxin family. DsbD subfamily.</text>
</comment>
<feature type="transmembrane region" description="Helical" evidence="18">
    <location>
        <begin position="293"/>
        <end position="322"/>
    </location>
</feature>
<feature type="transmembrane region" description="Helical" evidence="18">
    <location>
        <begin position="334"/>
        <end position="357"/>
    </location>
</feature>
<feature type="domain" description="Thioredoxin" evidence="19">
    <location>
        <begin position="442"/>
        <end position="583"/>
    </location>
</feature>
<dbReference type="Gene3D" id="2.60.40.1250">
    <property type="entry name" value="Thiol:disulfide interchange protein DsbD, N-terminal domain"/>
    <property type="match status" value="1"/>
</dbReference>
<keyword evidence="15 18" id="KW-0676">Redox-active center</keyword>
<comment type="subcellular location">
    <subcellularLocation>
        <location evidence="1 18">Cell inner membrane</location>
        <topology evidence="1 18">Multi-pass membrane protein</topology>
    </subcellularLocation>
</comment>
<evidence type="ECO:0000256" key="1">
    <source>
        <dbReference type="ARBA" id="ARBA00004429"/>
    </source>
</evidence>
<evidence type="ECO:0000259" key="19">
    <source>
        <dbReference type="PROSITE" id="PS51352"/>
    </source>
</evidence>
<dbReference type="InterPro" id="IPR036249">
    <property type="entry name" value="Thioredoxin-like_sf"/>
</dbReference>
<dbReference type="GO" id="GO:0047134">
    <property type="term" value="F:protein-disulfide reductase [NAD(P)H] activity"/>
    <property type="evidence" value="ECO:0007669"/>
    <property type="project" value="UniProtKB-UniRule"/>
</dbReference>
<dbReference type="CDD" id="cd02953">
    <property type="entry name" value="DsbDgamma"/>
    <property type="match status" value="1"/>
</dbReference>
<evidence type="ECO:0000256" key="18">
    <source>
        <dbReference type="HAMAP-Rule" id="MF_00399"/>
    </source>
</evidence>
<dbReference type="PROSITE" id="PS00194">
    <property type="entry name" value="THIOREDOXIN_1"/>
    <property type="match status" value="1"/>
</dbReference>
<feature type="transmembrane region" description="Helical" evidence="18">
    <location>
        <begin position="423"/>
        <end position="444"/>
    </location>
</feature>
<keyword evidence="12 18" id="KW-0520">NAD</keyword>
<dbReference type="Pfam" id="PF13899">
    <property type="entry name" value="Thioredoxin_7"/>
    <property type="match status" value="1"/>
</dbReference>
<keyword evidence="8 18" id="KW-0201">Cytochrome c-type biogenesis</keyword>
<dbReference type="RefSeq" id="WP_133678446.1">
    <property type="nucleotide sequence ID" value="NZ_SNZP01000002.1"/>
</dbReference>
<comment type="function">
    <text evidence="18">Required to facilitate the formation of correct disulfide bonds in some periplasmic proteins and for the assembly of the periplasmic c-type cytochromes. Acts by transferring electrons from cytoplasmic thioredoxin to the periplasm. This transfer involves a cascade of disulfide bond formation and reduction steps.</text>
</comment>
<dbReference type="SUPFAM" id="SSF52833">
    <property type="entry name" value="Thioredoxin-like"/>
    <property type="match status" value="1"/>
</dbReference>
<evidence type="ECO:0000313" key="21">
    <source>
        <dbReference type="Proteomes" id="UP000295611"/>
    </source>
</evidence>
<keyword evidence="9 18" id="KW-0249">Electron transport</keyword>
<dbReference type="PANTHER" id="PTHR32234:SF0">
    <property type="entry name" value="THIOL:DISULFIDE INTERCHANGE PROTEIN DSBD"/>
    <property type="match status" value="1"/>
</dbReference>
<dbReference type="InterPro" id="IPR017937">
    <property type="entry name" value="Thioredoxin_CS"/>
</dbReference>
<dbReference type="PROSITE" id="PS51352">
    <property type="entry name" value="THIOREDOXIN_2"/>
    <property type="match status" value="1"/>
</dbReference>
<dbReference type="Pfam" id="PF11412">
    <property type="entry name" value="DsbD_N"/>
    <property type="match status" value="1"/>
</dbReference>
<evidence type="ECO:0000256" key="5">
    <source>
        <dbReference type="ARBA" id="ARBA00022519"/>
    </source>
</evidence>
<evidence type="ECO:0000256" key="13">
    <source>
        <dbReference type="ARBA" id="ARBA00023136"/>
    </source>
</evidence>
<dbReference type="EMBL" id="SNZP01000002">
    <property type="protein sequence ID" value="TDR82012.1"/>
    <property type="molecule type" value="Genomic_DNA"/>
</dbReference>
<evidence type="ECO:0000256" key="15">
    <source>
        <dbReference type="ARBA" id="ARBA00023284"/>
    </source>
</evidence>
<keyword evidence="7" id="KW-0732">Signal</keyword>
<dbReference type="InterPro" id="IPR028250">
    <property type="entry name" value="DsbDN"/>
</dbReference>
<dbReference type="GO" id="GO:0045454">
    <property type="term" value="P:cell redox homeostasis"/>
    <property type="evidence" value="ECO:0007669"/>
    <property type="project" value="TreeGrafter"/>
</dbReference>
<evidence type="ECO:0000256" key="11">
    <source>
        <dbReference type="ARBA" id="ARBA00023002"/>
    </source>
</evidence>
<feature type="transmembrane region" description="Helical" evidence="18">
    <location>
        <begin position="173"/>
        <end position="196"/>
    </location>
</feature>
<evidence type="ECO:0000256" key="8">
    <source>
        <dbReference type="ARBA" id="ARBA00022748"/>
    </source>
</evidence>
<keyword evidence="5 18" id="KW-0997">Cell inner membrane</keyword>
<evidence type="ECO:0000256" key="16">
    <source>
        <dbReference type="ARBA" id="ARBA00047388"/>
    </source>
</evidence>
<dbReference type="InterPro" id="IPR013766">
    <property type="entry name" value="Thioredoxin_domain"/>
</dbReference>
<keyword evidence="14 18" id="KW-1015">Disulfide bond</keyword>
<keyword evidence="6 18" id="KW-0812">Transmembrane</keyword>
<evidence type="ECO:0000313" key="20">
    <source>
        <dbReference type="EMBL" id="TDR82012.1"/>
    </source>
</evidence>
<dbReference type="PANTHER" id="PTHR32234">
    <property type="entry name" value="THIOL:DISULFIDE INTERCHANGE PROTEIN DSBD"/>
    <property type="match status" value="1"/>
</dbReference>
<dbReference type="EC" id="1.8.1.8" evidence="18"/>
<proteinExistence type="inferred from homology"/>
<evidence type="ECO:0000256" key="6">
    <source>
        <dbReference type="ARBA" id="ARBA00022692"/>
    </source>
</evidence>
<keyword evidence="3 18" id="KW-0813">Transport</keyword>
<keyword evidence="21" id="KW-1185">Reference proteome</keyword>
<keyword evidence="4 18" id="KW-1003">Cell membrane</keyword>
<organism evidence="20 21">
    <name type="scientific">Paludibacterium purpuratum</name>
    <dbReference type="NCBI Taxonomy" id="1144873"/>
    <lineage>
        <taxon>Bacteria</taxon>
        <taxon>Pseudomonadati</taxon>
        <taxon>Pseudomonadota</taxon>
        <taxon>Betaproteobacteria</taxon>
        <taxon>Neisseriales</taxon>
        <taxon>Chromobacteriaceae</taxon>
        <taxon>Paludibacterium</taxon>
    </lineage>
</organism>
<feature type="disulfide bond" description="Redox-active" evidence="18">
    <location>
        <begin position="188"/>
        <end position="310"/>
    </location>
</feature>
<dbReference type="OrthoDB" id="9811036at2"/>
<feature type="transmembrane region" description="Helical" evidence="18">
    <location>
        <begin position="393"/>
        <end position="411"/>
    </location>
</feature>
<keyword evidence="10 18" id="KW-1133">Transmembrane helix</keyword>
<dbReference type="GO" id="GO:0017004">
    <property type="term" value="P:cytochrome complex assembly"/>
    <property type="evidence" value="ECO:0007669"/>
    <property type="project" value="UniProtKB-UniRule"/>
</dbReference>
<evidence type="ECO:0000256" key="10">
    <source>
        <dbReference type="ARBA" id="ARBA00022989"/>
    </source>
</evidence>
<dbReference type="SUPFAM" id="SSF74863">
    <property type="entry name" value="Thiol:disulfide interchange protein DsbD, N-terminal domain (DsbD-alpha)"/>
    <property type="match status" value="1"/>
</dbReference>
<evidence type="ECO:0000256" key="3">
    <source>
        <dbReference type="ARBA" id="ARBA00022448"/>
    </source>
</evidence>
<evidence type="ECO:0000256" key="14">
    <source>
        <dbReference type="ARBA" id="ARBA00023157"/>
    </source>
</evidence>
<dbReference type="InterPro" id="IPR022910">
    <property type="entry name" value="Thiol_diS_interchange_DbsD"/>
</dbReference>
<feature type="transmembrane region" description="Helical" evidence="18">
    <location>
        <begin position="250"/>
        <end position="273"/>
    </location>
</feature>
<evidence type="ECO:0000256" key="7">
    <source>
        <dbReference type="ARBA" id="ARBA00022729"/>
    </source>
</evidence>
<keyword evidence="11 18" id="KW-0560">Oxidoreductase</keyword>
<feature type="disulfide bond" description="Redox-active" evidence="18">
    <location>
        <begin position="126"/>
        <end position="132"/>
    </location>
</feature>
<comment type="catalytic activity">
    <reaction evidence="16 18">
        <text>[protein]-dithiol + NAD(+) = [protein]-disulfide + NADH + H(+)</text>
        <dbReference type="Rhea" id="RHEA:18749"/>
        <dbReference type="Rhea" id="RHEA-COMP:10593"/>
        <dbReference type="Rhea" id="RHEA-COMP:10594"/>
        <dbReference type="ChEBI" id="CHEBI:15378"/>
        <dbReference type="ChEBI" id="CHEBI:29950"/>
        <dbReference type="ChEBI" id="CHEBI:50058"/>
        <dbReference type="ChEBI" id="CHEBI:57540"/>
        <dbReference type="ChEBI" id="CHEBI:57945"/>
        <dbReference type="EC" id="1.8.1.8"/>
    </reaction>
</comment>
<feature type="transmembrane region" description="Helical" evidence="18">
    <location>
        <begin position="217"/>
        <end position="244"/>
    </location>
</feature>
<feature type="disulfide bond" description="Redox-active" evidence="18">
    <location>
        <begin position="500"/>
        <end position="503"/>
    </location>
</feature>
<protein>
    <recommendedName>
        <fullName evidence="18">Thiol:disulfide interchange protein DsbD</fullName>
        <ecNumber evidence="18">1.8.1.8</ecNumber>
    </recommendedName>
    <alternativeName>
        <fullName evidence="18">Protein-disulfide reductase</fullName>
        <shortName evidence="18">Disulfide reductase</shortName>
    </alternativeName>
</protein>
<dbReference type="Pfam" id="PF02683">
    <property type="entry name" value="DsbD_TM"/>
    <property type="match status" value="1"/>
</dbReference>
<comment type="caution">
    <text evidence="20">The sequence shown here is derived from an EMBL/GenBank/DDBJ whole genome shotgun (WGS) entry which is preliminary data.</text>
</comment>
<evidence type="ECO:0000256" key="12">
    <source>
        <dbReference type="ARBA" id="ARBA00023027"/>
    </source>
</evidence>
<gene>
    <name evidence="18" type="primary">dsbD</name>
    <name evidence="20" type="ORF">DFP86_102124</name>
</gene>
<accession>A0A4R7BCX6</accession>
<name>A0A4R7BCX6_9NEIS</name>
<evidence type="ECO:0000256" key="9">
    <source>
        <dbReference type="ARBA" id="ARBA00022982"/>
    </source>
</evidence>
<dbReference type="GO" id="GO:0005886">
    <property type="term" value="C:plasma membrane"/>
    <property type="evidence" value="ECO:0007669"/>
    <property type="project" value="UniProtKB-SubCell"/>
</dbReference>
<evidence type="ECO:0000256" key="2">
    <source>
        <dbReference type="ARBA" id="ARBA00007241"/>
    </source>
</evidence>
<dbReference type="InterPro" id="IPR003834">
    <property type="entry name" value="Cyt_c_assmbl_TM_dom"/>
</dbReference>
<comment type="catalytic activity">
    <reaction evidence="17 18">
        <text>[protein]-dithiol + NADP(+) = [protein]-disulfide + NADPH + H(+)</text>
        <dbReference type="Rhea" id="RHEA:18753"/>
        <dbReference type="Rhea" id="RHEA-COMP:10593"/>
        <dbReference type="Rhea" id="RHEA-COMP:10594"/>
        <dbReference type="ChEBI" id="CHEBI:15378"/>
        <dbReference type="ChEBI" id="CHEBI:29950"/>
        <dbReference type="ChEBI" id="CHEBI:50058"/>
        <dbReference type="ChEBI" id="CHEBI:57783"/>
        <dbReference type="ChEBI" id="CHEBI:58349"/>
        <dbReference type="EC" id="1.8.1.8"/>
    </reaction>
</comment>
<sequence>MKYRHLFWFVPLILLSLILVCRPAAALSPNDLLRPEKAFATSVQRAGDQLILTLNVADGYYVYRDRMQLASDPAGLLEPVRFPAGTVKNDPYFGTQVIFEHQNRIVVPLKPGAPERFSLSVRLQGCAKVGVCYPPYTRKLIVGEGAAGAWTTAWQGAAPTPAGAPAQTLPLTLLAFFAAGIGMAFTACMYPLLPILTSLIAGQGATLTRRRGFSLAFAYVQGLALTYTAVGVVAGLTGALLTVWLQRPEVVLTASALMVLLALSMFGLFSIQLPSALQSRLAASANRLPGGRLLSVALMGAVSALIIGPCVAPPLALALGYIGSTGDAWLGGLALYLMALGLGLPLLLIGTFGGHVLPRAGRWMNAVKSVFGVVMLAAAISMAAPFLPGGAVLALWGMLLVGSAVFLRAFDGLSPNAHGLARLGKALGLVLFLVGAAELFGALAGEKDPRYPLSWLMGRPAEAAAELPPFVPVGDVQALDRQLGAQSGRPAILDFYADWCVSCKEMDDTTWRDAGLRAQLTGFTLLRADVTQNSAAHAGLLSRFGLYGPPGIILFDASGHERDRIIGYIDAAALKRRLAVVQSAG</sequence>
<evidence type="ECO:0000256" key="4">
    <source>
        <dbReference type="ARBA" id="ARBA00022475"/>
    </source>
</evidence>
<feature type="transmembrane region" description="Helical" evidence="18">
    <location>
        <begin position="369"/>
        <end position="387"/>
    </location>
</feature>
<evidence type="ECO:0000256" key="17">
    <source>
        <dbReference type="ARBA" id="ARBA00047804"/>
    </source>
</evidence>